<accession>A0A2P2MGG9</accession>
<evidence type="ECO:0000256" key="3">
    <source>
        <dbReference type="ARBA" id="ARBA00022448"/>
    </source>
</evidence>
<dbReference type="CDD" id="cd09233">
    <property type="entry name" value="ACE1-Sec16-like"/>
    <property type="match status" value="1"/>
</dbReference>
<sequence length="1308" mass="140553">MASNPPLSVMEDQTDEDFFDKLVDDDFEPPAQSNSVGHKFTESSDSDEAKAFANLSIEDASGHGGSNGKDEKDSVDDSAGIVGAHTEVVSDLSVGSTKSDVKEVGWSSFYADSISNGDHGFGSYSDFFNDLGDGSAAFPGNVGDSGTVEERAVSELDNSVSYEQHQDGTQVYGGSTAGTANGQDMYNSQYWESLYPGWKYDVNTGQWYQVDGYDATASMQGNFDANSSGEGAAVSNGKMEVNYLQQSSQSAAGTMAESSTTETVSSWNQVSEGANNGYAAHMVFDPQYPGWYYDTIVQGWRSLESYTPSMESMTVQAHDQQSQKGSAFGSSSENCNSMYGEYNQTDQFGSEGNNIKSQHGNWSHFYSSYNQQGLNMQPPGIISNSSTVSDFGGSQQSLNSNGSDVSLNSHVDQHKSVKSVSLTQQPFQGNQPFSYSSNTGRSSAGRPPHALVTFGFGGKLIVVKDNSSFGSQEPVGGTISVLNLMEIVLGNTYNTTSIGGCACNYFRALGQQSFPGPLVGGNVGSKELNKWIDERIANCESPHMDHRKGGVLRLLLSLLKIACQHYGKLRSPFGTDASLRESDAPESAVAKLFASAKRNGTQFSEYGVLHQCLQSLPSEGQVRETASEVQNLLVSGRKKEALQCAQEGQLWGPALVLASQLGDQFYVDTVKKMAIRQLIAGSPLRTLCLLIAGQPADVFAAATTAVSGFPSAVKVSPQPFQLGTNGMLDDWEENLAVITANRTKDDELVIIHLGDCLWKDRSEITAAHICYLVAEANFESYSDSARLCLIGADHLKHPRTFTSPEAIQRTELYEYSKVLGNSQFILFPFQPYKFIYACMLAEVGKVSDSLKYCQALLKSLKSGRAPEVETWKQLVVSLEERMRGHQQGGYAANLAPAKLVGKLLTFFDSTAHRVVGGLPPPGPSASHGSMQGNEHYKQSIAPRVSASQSIMAVSSLTSASMEPINEWAADGNRMTMQNRSVSEPDFGRSPSQVDSSKDGTSPSAQGKTQGSVRGSRFGRLSFGSQLLQKTVGLVLRPRSDQQAKLGETNKFYYDEKLKRWVEEGAEPPAEEAALPPPPITSAFQNGMPGYNLKSALKNNSSPTNGSPTPLEQSSGTPPIPASSNQFSTRGRMGVRARYVDPFNKGQGSSANLFLSSTVPSAKPPVAANQKFFVPTPAPSGENLMETLSENVREPGTAESLSTSASNESLHASIPSSSTPMQRFPSMDNITRKGKMPNGNPPISSHSRRTASWSGSFSDSFSPPRMAETKTLGEALAMPPSSFMANELSLAYTAANGGNFGDDLHEVQL</sequence>
<dbReference type="GO" id="GO:0070973">
    <property type="term" value="P:protein localization to endoplasmic reticulum exit site"/>
    <property type="evidence" value="ECO:0007669"/>
    <property type="project" value="TreeGrafter"/>
</dbReference>
<feature type="compositionally biased region" description="Low complexity" evidence="7">
    <location>
        <begin position="1251"/>
        <end position="1261"/>
    </location>
</feature>
<protein>
    <recommendedName>
        <fullName evidence="6">Protein transport protein sec16</fullName>
    </recommendedName>
</protein>
<feature type="compositionally biased region" description="Polar residues" evidence="7">
    <location>
        <begin position="427"/>
        <end position="442"/>
    </location>
</feature>
<comment type="similarity">
    <text evidence="2 6">Belongs to the SEC16 family.</text>
</comment>
<reference evidence="10" key="1">
    <citation type="submission" date="2018-02" db="EMBL/GenBank/DDBJ databases">
        <title>Rhizophora mucronata_Transcriptome.</title>
        <authorList>
            <person name="Meera S.P."/>
            <person name="Sreeshan A."/>
            <person name="Augustine A."/>
        </authorList>
    </citation>
    <scope>NUCLEOTIDE SEQUENCE</scope>
    <source>
        <tissue evidence="10">Leaf</tissue>
    </source>
</reference>
<feature type="compositionally biased region" description="Low complexity" evidence="7">
    <location>
        <begin position="392"/>
        <end position="403"/>
    </location>
</feature>
<name>A0A2P2MGG9_RHIMU</name>
<keyword evidence="6" id="KW-0333">Golgi apparatus</keyword>
<keyword evidence="3 6" id="KW-0813">Transport</keyword>
<dbReference type="Pfam" id="PF12931">
    <property type="entry name" value="TPR_Sec16"/>
    <property type="match status" value="1"/>
</dbReference>
<dbReference type="GO" id="GO:0015031">
    <property type="term" value="P:protein transport"/>
    <property type="evidence" value="ECO:0007669"/>
    <property type="project" value="UniProtKB-KW"/>
</dbReference>
<dbReference type="GO" id="GO:0070971">
    <property type="term" value="C:endoplasmic reticulum exit site"/>
    <property type="evidence" value="ECO:0007669"/>
    <property type="project" value="TreeGrafter"/>
</dbReference>
<evidence type="ECO:0000259" key="9">
    <source>
        <dbReference type="Pfam" id="PF12932"/>
    </source>
</evidence>
<dbReference type="PANTHER" id="PTHR13402:SF6">
    <property type="entry name" value="SECRETORY 16, ISOFORM I"/>
    <property type="match status" value="1"/>
</dbReference>
<feature type="compositionally biased region" description="Polar residues" evidence="7">
    <location>
        <begin position="1096"/>
        <end position="1128"/>
    </location>
</feature>
<dbReference type="GO" id="GO:0007030">
    <property type="term" value="P:Golgi organization"/>
    <property type="evidence" value="ECO:0007669"/>
    <property type="project" value="TreeGrafter"/>
</dbReference>
<organism evidence="10">
    <name type="scientific">Rhizophora mucronata</name>
    <name type="common">Asiatic mangrove</name>
    <dbReference type="NCBI Taxonomy" id="61149"/>
    <lineage>
        <taxon>Eukaryota</taxon>
        <taxon>Viridiplantae</taxon>
        <taxon>Streptophyta</taxon>
        <taxon>Embryophyta</taxon>
        <taxon>Tracheophyta</taxon>
        <taxon>Spermatophyta</taxon>
        <taxon>Magnoliopsida</taxon>
        <taxon>eudicotyledons</taxon>
        <taxon>Gunneridae</taxon>
        <taxon>Pentapetalae</taxon>
        <taxon>rosids</taxon>
        <taxon>fabids</taxon>
        <taxon>Malpighiales</taxon>
        <taxon>Rhizophoraceae</taxon>
        <taxon>Rhizophora</taxon>
    </lineage>
</organism>
<feature type="compositionally biased region" description="Polar residues" evidence="7">
    <location>
        <begin position="989"/>
        <end position="1012"/>
    </location>
</feature>
<feature type="compositionally biased region" description="Basic and acidic residues" evidence="7">
    <location>
        <begin position="39"/>
        <end position="50"/>
    </location>
</feature>
<dbReference type="GO" id="GO:0000139">
    <property type="term" value="C:Golgi membrane"/>
    <property type="evidence" value="ECO:0007669"/>
    <property type="project" value="UniProtKB-SubCell"/>
</dbReference>
<evidence type="ECO:0000256" key="5">
    <source>
        <dbReference type="ARBA" id="ARBA00022892"/>
    </source>
</evidence>
<feature type="domain" description="Sec16 Sec23-binding" evidence="8">
    <location>
        <begin position="629"/>
        <end position="889"/>
    </location>
</feature>
<keyword evidence="6" id="KW-0472">Membrane</keyword>
<dbReference type="GO" id="GO:0012507">
    <property type="term" value="C:ER to Golgi transport vesicle membrane"/>
    <property type="evidence" value="ECO:0007669"/>
    <property type="project" value="TreeGrafter"/>
</dbReference>
<dbReference type="InterPro" id="IPR024340">
    <property type="entry name" value="Sec16_CCD"/>
</dbReference>
<feature type="compositionally biased region" description="Polar residues" evidence="7">
    <location>
        <begin position="1198"/>
        <end position="1220"/>
    </location>
</feature>
<evidence type="ECO:0000256" key="4">
    <source>
        <dbReference type="ARBA" id="ARBA00022824"/>
    </source>
</evidence>
<feature type="region of interest" description="Disordered" evidence="7">
    <location>
        <begin position="427"/>
        <end position="446"/>
    </location>
</feature>
<feature type="region of interest" description="Disordered" evidence="7">
    <location>
        <begin position="1190"/>
        <end position="1265"/>
    </location>
</feature>
<dbReference type="GO" id="GO:0016192">
    <property type="term" value="P:vesicle-mediated transport"/>
    <property type="evidence" value="ECO:0007669"/>
    <property type="project" value="UniProtKB-KW"/>
</dbReference>
<dbReference type="EMBL" id="GGEC01048830">
    <property type="protein sequence ID" value="MBX29314.1"/>
    <property type="molecule type" value="Transcribed_RNA"/>
</dbReference>
<evidence type="ECO:0000256" key="1">
    <source>
        <dbReference type="ARBA" id="ARBA00004240"/>
    </source>
</evidence>
<dbReference type="InterPro" id="IPR024298">
    <property type="entry name" value="Sec16_Sec23-bd"/>
</dbReference>
<evidence type="ECO:0000256" key="7">
    <source>
        <dbReference type="SAM" id="MobiDB-lite"/>
    </source>
</evidence>
<proteinExistence type="inferred from homology"/>
<keyword evidence="6" id="KW-0653">Protein transport</keyword>
<dbReference type="Pfam" id="PF12932">
    <property type="entry name" value="Sec16"/>
    <property type="match status" value="1"/>
</dbReference>
<keyword evidence="4 6" id="KW-0256">Endoplasmic reticulum</keyword>
<evidence type="ECO:0000256" key="2">
    <source>
        <dbReference type="ARBA" id="ARBA00005927"/>
    </source>
</evidence>
<comment type="subcellular location">
    <subcellularLocation>
        <location evidence="1">Endoplasmic reticulum</location>
    </subcellularLocation>
    <subcellularLocation>
        <location evidence="6">Golgi apparatus membrane</location>
    </subcellularLocation>
</comment>
<evidence type="ECO:0000313" key="10">
    <source>
        <dbReference type="EMBL" id="MBX29314.1"/>
    </source>
</evidence>
<evidence type="ECO:0000256" key="6">
    <source>
        <dbReference type="RuleBase" id="RU364101"/>
    </source>
</evidence>
<feature type="region of interest" description="Disordered" evidence="7">
    <location>
        <begin position="377"/>
        <end position="408"/>
    </location>
</feature>
<dbReference type="Gene3D" id="1.25.40.1030">
    <property type="match status" value="1"/>
</dbReference>
<keyword evidence="5 6" id="KW-0931">ER-Golgi transport</keyword>
<evidence type="ECO:0000259" key="8">
    <source>
        <dbReference type="Pfam" id="PF12931"/>
    </source>
</evidence>
<feature type="region of interest" description="Disordered" evidence="7">
    <location>
        <begin position="23"/>
        <end position="77"/>
    </location>
</feature>
<dbReference type="PANTHER" id="PTHR13402">
    <property type="entry name" value="RGPR-RELATED"/>
    <property type="match status" value="1"/>
</dbReference>
<feature type="domain" description="Sec16 central conserved" evidence="9">
    <location>
        <begin position="449"/>
        <end position="567"/>
    </location>
</feature>
<feature type="region of interest" description="Disordered" evidence="7">
    <location>
        <begin position="968"/>
        <end position="1017"/>
    </location>
</feature>
<feature type="region of interest" description="Disordered" evidence="7">
    <location>
        <begin position="1067"/>
        <end position="1128"/>
    </location>
</feature>